<proteinExistence type="predicted"/>
<dbReference type="SUPFAM" id="SSF53335">
    <property type="entry name" value="S-adenosyl-L-methionine-dependent methyltransferases"/>
    <property type="match status" value="1"/>
</dbReference>
<dbReference type="Pfam" id="PF13489">
    <property type="entry name" value="Methyltransf_23"/>
    <property type="match status" value="1"/>
</dbReference>
<organism evidence="1 2">
    <name type="scientific">Candidatus Geothrix odensensis</name>
    <dbReference type="NCBI Taxonomy" id="2954440"/>
    <lineage>
        <taxon>Bacteria</taxon>
        <taxon>Pseudomonadati</taxon>
        <taxon>Acidobacteriota</taxon>
        <taxon>Holophagae</taxon>
        <taxon>Holophagales</taxon>
        <taxon>Holophagaceae</taxon>
        <taxon>Geothrix</taxon>
    </lineage>
</organism>
<accession>A0A936K6H6</accession>
<dbReference type="InterPro" id="IPR029063">
    <property type="entry name" value="SAM-dependent_MTases_sf"/>
</dbReference>
<dbReference type="GO" id="GO:0008168">
    <property type="term" value="F:methyltransferase activity"/>
    <property type="evidence" value="ECO:0007669"/>
    <property type="project" value="UniProtKB-KW"/>
</dbReference>
<protein>
    <submittedName>
        <fullName evidence="1">Methyltransferase domain-containing protein</fullName>
    </submittedName>
</protein>
<evidence type="ECO:0000313" key="1">
    <source>
        <dbReference type="EMBL" id="MBK8573768.1"/>
    </source>
</evidence>
<evidence type="ECO:0000313" key="2">
    <source>
        <dbReference type="Proteomes" id="UP000709959"/>
    </source>
</evidence>
<dbReference type="EMBL" id="JADKCH010000032">
    <property type="protein sequence ID" value="MBK8573768.1"/>
    <property type="molecule type" value="Genomic_DNA"/>
</dbReference>
<gene>
    <name evidence="1" type="ORF">IPN91_14385</name>
</gene>
<keyword evidence="1" id="KW-0489">Methyltransferase</keyword>
<keyword evidence="1" id="KW-0808">Transferase</keyword>
<name>A0A936K6H6_9BACT</name>
<dbReference type="Proteomes" id="UP000709959">
    <property type="component" value="Unassembled WGS sequence"/>
</dbReference>
<sequence>MLRTPSAEPPPPHALPASDPIHEVAARLEAISVAGDRWLRGYGRSKVRADQLYPAALPLIPPGETVLDLGCGIGLLGLLLEARGLHNDTLGIEWDPAKAQFGQRLANGNVRTRIVCGDLFQVPWPPCTVVAVLDVLHYLPAERQRDLLFRIGAHLPVGGRLLLRAMDSQSRGMAILTRFAEWVAVGCRWNLAPGVHWRPLADLRADLAAAGFRLLAVPGTPGSMAGNQLLLCEKTVGTGHEPDASA</sequence>
<comment type="caution">
    <text evidence="1">The sequence shown here is derived from an EMBL/GenBank/DDBJ whole genome shotgun (WGS) entry which is preliminary data.</text>
</comment>
<dbReference type="AlphaFoldDB" id="A0A936K6H6"/>
<dbReference type="GO" id="GO:0032259">
    <property type="term" value="P:methylation"/>
    <property type="evidence" value="ECO:0007669"/>
    <property type="project" value="UniProtKB-KW"/>
</dbReference>
<dbReference type="Gene3D" id="3.40.50.150">
    <property type="entry name" value="Vaccinia Virus protein VP39"/>
    <property type="match status" value="1"/>
</dbReference>
<reference evidence="1 2" key="1">
    <citation type="submission" date="2020-10" db="EMBL/GenBank/DDBJ databases">
        <title>Connecting structure to function with the recovery of over 1000 high-quality activated sludge metagenome-assembled genomes encoding full-length rRNA genes using long-read sequencing.</title>
        <authorList>
            <person name="Singleton C.M."/>
            <person name="Petriglieri F."/>
            <person name="Kristensen J.M."/>
            <person name="Kirkegaard R.H."/>
            <person name="Michaelsen T.Y."/>
            <person name="Andersen M.H."/>
            <person name="Karst S.M."/>
            <person name="Dueholm M.S."/>
            <person name="Nielsen P.H."/>
            <person name="Albertsen M."/>
        </authorList>
    </citation>
    <scope>NUCLEOTIDE SEQUENCE [LARGE SCALE GENOMIC DNA]</scope>
    <source>
        <strain evidence="1">OdNE_18-Q3-R46-58_MAXAC.008</strain>
    </source>
</reference>